<dbReference type="EMBL" id="JAMXLR010000036">
    <property type="protein sequence ID" value="MCO6044427.1"/>
    <property type="molecule type" value="Genomic_DNA"/>
</dbReference>
<proteinExistence type="predicted"/>
<comment type="caution">
    <text evidence="1">The sequence shown here is derived from an EMBL/GenBank/DDBJ whole genome shotgun (WGS) entry which is preliminary data.</text>
</comment>
<keyword evidence="2" id="KW-1185">Reference proteome</keyword>
<reference evidence="1" key="1">
    <citation type="submission" date="2022-06" db="EMBL/GenBank/DDBJ databases">
        <title>Aeoliella straminimaris, a novel planctomycete from sediments.</title>
        <authorList>
            <person name="Vitorino I.R."/>
            <person name="Lage O.M."/>
        </authorList>
    </citation>
    <scope>NUCLEOTIDE SEQUENCE</scope>
    <source>
        <strain evidence="1">ICT_H6.2</strain>
    </source>
</reference>
<organism evidence="1 2">
    <name type="scientific">Aeoliella straminimaris</name>
    <dbReference type="NCBI Taxonomy" id="2954799"/>
    <lineage>
        <taxon>Bacteria</taxon>
        <taxon>Pseudomonadati</taxon>
        <taxon>Planctomycetota</taxon>
        <taxon>Planctomycetia</taxon>
        <taxon>Pirellulales</taxon>
        <taxon>Lacipirellulaceae</taxon>
        <taxon>Aeoliella</taxon>
    </lineage>
</organism>
<dbReference type="AlphaFoldDB" id="A0A9X2JGI6"/>
<sequence length="91" mass="10377">MNFNDWLRQLRESGWIGPVRLGMSRDELVGLFGAANDTAKCSRKAQRPEILKYDNVEFHFGPKWEDGLNLIYSDTEDGIPTLSISECSGRR</sequence>
<dbReference type="RefSeq" id="WP_252852529.1">
    <property type="nucleotide sequence ID" value="NZ_JAMXLR010000036.1"/>
</dbReference>
<evidence type="ECO:0000313" key="2">
    <source>
        <dbReference type="Proteomes" id="UP001155241"/>
    </source>
</evidence>
<accession>A0A9X2JGI6</accession>
<evidence type="ECO:0000313" key="1">
    <source>
        <dbReference type="EMBL" id="MCO6044427.1"/>
    </source>
</evidence>
<name>A0A9X2JGI6_9BACT</name>
<protein>
    <submittedName>
        <fullName evidence="1">Uncharacterized protein</fullName>
    </submittedName>
</protein>
<gene>
    <name evidence="1" type="ORF">NG895_10970</name>
</gene>
<dbReference type="Proteomes" id="UP001155241">
    <property type="component" value="Unassembled WGS sequence"/>
</dbReference>